<dbReference type="OrthoDB" id="4850726at2759"/>
<dbReference type="Pfam" id="PF06985">
    <property type="entry name" value="HET"/>
    <property type="match status" value="1"/>
</dbReference>
<sequence length="742" mass="83167">MPAQERPGSNTSAERGAYRHKPLGDGEIRLVTICPAEPHDQLHVRISHLHLPQWVHTDPAPRPLSLGQLRETLPPGWWVYETTEDRIYFYYEEAGGSNWKTSWRHPVPGFDESLYARPSLPIRDVPPCAQFEALSYTWGNAGRHQDAVVYDGQDSDPAGVVALNLNLSNALHHLRSPSKARTLWIDALCINQFDDVEKARQLPRMADIYRHAAHVVVWLGPERDNSSLAMDTLAHLGSQIQTTTDHWLFSTPGAQHPFWCESSCPLPYADGTWAAVAALLSRAWFSRVWIVQEVQLGRENAVVSCGGREMAWSTFCRAITCLWSKDRLHPILPRSKVAFVERLTNPGLRLAPLSNIIRLAHGRECMNPRDRIYGLLALFLPSFQRLLVPAYTDSVAEVYKDVTLQYIRHAKRLELLRACQLQGRKIGLSELPSWIPDYSAQAAQTHYADYNFASAGSACHVRLVDHHSLLVTGRRCATISQVTSSLSALEAVNITNRNGEAPVSDSSSPNNGETAVDLEGTYVTGEEMRVALCKTLVGNYLREQFPDDSIPSLDEWLGRLIDGSAVQSFKDRKYQRDHSDSFHNDYVWDFLRLRCFTQTHEGYIGDAICVLLGCESPIVLRQTTSGRYHVVGEAYVHGLQDGQAFLGPLEEQWSVHAVINNSNRQASCRFTNTNTAEIVDHDPRLPPLPEQWELSSDNTHGDPATTRTFNHKSTGLKLNSDPRLTPGALKSRGVSLEEFVLV</sequence>
<organism evidence="3 4">
    <name type="scientific">Stachybotrys chartarum (strain CBS 109288 / IBT 7711)</name>
    <name type="common">Toxic black mold</name>
    <name type="synonym">Stilbospora chartarum</name>
    <dbReference type="NCBI Taxonomy" id="1280523"/>
    <lineage>
        <taxon>Eukaryota</taxon>
        <taxon>Fungi</taxon>
        <taxon>Dikarya</taxon>
        <taxon>Ascomycota</taxon>
        <taxon>Pezizomycotina</taxon>
        <taxon>Sordariomycetes</taxon>
        <taxon>Hypocreomycetidae</taxon>
        <taxon>Hypocreales</taxon>
        <taxon>Stachybotryaceae</taxon>
        <taxon>Stachybotrys</taxon>
    </lineage>
</organism>
<dbReference type="PANTHER" id="PTHR24148:SF64">
    <property type="entry name" value="HETEROKARYON INCOMPATIBILITY DOMAIN-CONTAINING PROTEIN"/>
    <property type="match status" value="1"/>
</dbReference>
<dbReference type="InterPro" id="IPR052895">
    <property type="entry name" value="HetReg/Transcr_Mod"/>
</dbReference>
<proteinExistence type="predicted"/>
<name>A0A084AV79_STACB</name>
<dbReference type="AlphaFoldDB" id="A0A084AV79"/>
<dbReference type="PANTHER" id="PTHR24148">
    <property type="entry name" value="ANKYRIN REPEAT DOMAIN-CONTAINING PROTEIN 39 HOMOLOG-RELATED"/>
    <property type="match status" value="1"/>
</dbReference>
<dbReference type="PROSITE" id="PS50020">
    <property type="entry name" value="WW_DOMAIN_2"/>
    <property type="match status" value="1"/>
</dbReference>
<dbReference type="InterPro" id="IPR001202">
    <property type="entry name" value="WW_dom"/>
</dbReference>
<dbReference type="EMBL" id="KL648534">
    <property type="protein sequence ID" value="KEY69208.1"/>
    <property type="molecule type" value="Genomic_DNA"/>
</dbReference>
<protein>
    <recommendedName>
        <fullName evidence="2">WW domain-containing protein</fullName>
    </recommendedName>
</protein>
<reference evidence="3 4" key="1">
    <citation type="journal article" date="2014" name="BMC Genomics">
        <title>Comparative genome sequencing reveals chemotype-specific gene clusters in the toxigenic black mold Stachybotrys.</title>
        <authorList>
            <person name="Semeiks J."/>
            <person name="Borek D."/>
            <person name="Otwinowski Z."/>
            <person name="Grishin N.V."/>
        </authorList>
    </citation>
    <scope>NUCLEOTIDE SEQUENCE [LARGE SCALE GENOMIC DNA]</scope>
    <source>
        <strain evidence="4">CBS 109288 / IBT 7711</strain>
    </source>
</reference>
<gene>
    <name evidence="3" type="ORF">S7711_01664</name>
</gene>
<keyword evidence="4" id="KW-1185">Reference proteome</keyword>
<feature type="region of interest" description="Disordered" evidence="1">
    <location>
        <begin position="1"/>
        <end position="21"/>
    </location>
</feature>
<accession>A0A084AV79</accession>
<feature type="region of interest" description="Disordered" evidence="1">
    <location>
        <begin position="694"/>
        <end position="716"/>
    </location>
</feature>
<evidence type="ECO:0000313" key="3">
    <source>
        <dbReference type="EMBL" id="KEY69208.1"/>
    </source>
</evidence>
<dbReference type="InterPro" id="IPR010730">
    <property type="entry name" value="HET"/>
</dbReference>
<dbReference type="HOGENOM" id="CLU_004184_7_4_1"/>
<feature type="compositionally biased region" description="Polar residues" evidence="1">
    <location>
        <begin position="705"/>
        <end position="716"/>
    </location>
</feature>
<dbReference type="Proteomes" id="UP000028045">
    <property type="component" value="Unassembled WGS sequence"/>
</dbReference>
<evidence type="ECO:0000313" key="4">
    <source>
        <dbReference type="Proteomes" id="UP000028045"/>
    </source>
</evidence>
<feature type="domain" description="WW" evidence="2">
    <location>
        <begin position="71"/>
        <end position="99"/>
    </location>
</feature>
<evidence type="ECO:0000259" key="2">
    <source>
        <dbReference type="PROSITE" id="PS50020"/>
    </source>
</evidence>
<evidence type="ECO:0000256" key="1">
    <source>
        <dbReference type="SAM" id="MobiDB-lite"/>
    </source>
</evidence>